<proteinExistence type="predicted"/>
<gene>
    <name evidence="1" type="ORF">GDO81_030142</name>
</gene>
<dbReference type="EMBL" id="WNYA01000994">
    <property type="protein sequence ID" value="KAG8546645.1"/>
    <property type="molecule type" value="Genomic_DNA"/>
</dbReference>
<sequence length="76" mass="8695">MEAAIWTTFGGGNGDNVWRLLWRQFNLDSACMWQSKKVFKPEEQVGGPPEKLNRLSACMWHSQKLFKTEDRVGGPP</sequence>
<dbReference type="Proteomes" id="UP000824782">
    <property type="component" value="Unassembled WGS sequence"/>
</dbReference>
<name>A0AAV6ZH05_ENGPU</name>
<protein>
    <submittedName>
        <fullName evidence="1">Uncharacterized protein</fullName>
    </submittedName>
</protein>
<comment type="caution">
    <text evidence="1">The sequence shown here is derived from an EMBL/GenBank/DDBJ whole genome shotgun (WGS) entry which is preliminary data.</text>
</comment>
<accession>A0AAV6ZH05</accession>
<dbReference type="AlphaFoldDB" id="A0AAV6ZH05"/>
<reference evidence="1" key="1">
    <citation type="thesis" date="2020" institute="ProQuest LLC" country="789 East Eisenhower Parkway, Ann Arbor, MI, USA">
        <title>Comparative Genomics and Chromosome Evolution.</title>
        <authorList>
            <person name="Mudd A.B."/>
        </authorList>
    </citation>
    <scope>NUCLEOTIDE SEQUENCE</scope>
    <source>
        <strain evidence="1">237g6f4</strain>
        <tissue evidence="1">Blood</tissue>
    </source>
</reference>
<keyword evidence="2" id="KW-1185">Reference proteome</keyword>
<organism evidence="1 2">
    <name type="scientific">Engystomops pustulosus</name>
    <name type="common">Tungara frog</name>
    <name type="synonym">Physalaemus pustulosus</name>
    <dbReference type="NCBI Taxonomy" id="76066"/>
    <lineage>
        <taxon>Eukaryota</taxon>
        <taxon>Metazoa</taxon>
        <taxon>Chordata</taxon>
        <taxon>Craniata</taxon>
        <taxon>Vertebrata</taxon>
        <taxon>Euteleostomi</taxon>
        <taxon>Amphibia</taxon>
        <taxon>Batrachia</taxon>
        <taxon>Anura</taxon>
        <taxon>Neobatrachia</taxon>
        <taxon>Hyloidea</taxon>
        <taxon>Leptodactylidae</taxon>
        <taxon>Leiuperinae</taxon>
        <taxon>Engystomops</taxon>
    </lineage>
</organism>
<evidence type="ECO:0000313" key="2">
    <source>
        <dbReference type="Proteomes" id="UP000824782"/>
    </source>
</evidence>
<evidence type="ECO:0000313" key="1">
    <source>
        <dbReference type="EMBL" id="KAG8546645.1"/>
    </source>
</evidence>